<evidence type="ECO:0000256" key="2">
    <source>
        <dbReference type="ARBA" id="ARBA00007441"/>
    </source>
</evidence>
<reference evidence="8" key="1">
    <citation type="journal article" date="2015" name="PLoS Genet.">
        <title>The dynamic genome and transcriptome of the human fungal pathogen Blastomyces and close relative Emmonsia.</title>
        <authorList>
            <person name="Munoz J.F."/>
            <person name="Gauthier G.M."/>
            <person name="Desjardins C.A."/>
            <person name="Gallo J.E."/>
            <person name="Holder J."/>
            <person name="Sullivan T.D."/>
            <person name="Marty A.J."/>
            <person name="Carmen J.C."/>
            <person name="Chen Z."/>
            <person name="Ding L."/>
            <person name="Gujja S."/>
            <person name="Magrini V."/>
            <person name="Misas E."/>
            <person name="Mitreva M."/>
            <person name="Priest M."/>
            <person name="Saif S."/>
            <person name="Whiston E.A."/>
            <person name="Young S."/>
            <person name="Zeng Q."/>
            <person name="Goldman W.E."/>
            <person name="Mardis E.R."/>
            <person name="Taylor J.W."/>
            <person name="McEwen J.G."/>
            <person name="Clay O.K."/>
            <person name="Klein B.S."/>
            <person name="Cuomo C.A."/>
        </authorList>
    </citation>
    <scope>NUCLEOTIDE SEQUENCE [LARGE SCALE GENOMIC DNA]</scope>
    <source>
        <strain evidence="8">SLH14081</strain>
    </source>
</reference>
<dbReference type="PANTHER" id="PTHR42790">
    <property type="entry name" value="AMINOTRANSFERASE"/>
    <property type="match status" value="1"/>
</dbReference>
<evidence type="ECO:0000313" key="8">
    <source>
        <dbReference type="Proteomes" id="UP000002038"/>
    </source>
</evidence>
<evidence type="ECO:0000256" key="3">
    <source>
        <dbReference type="ARBA" id="ARBA00022576"/>
    </source>
</evidence>
<accession>A0A179UB89</accession>
<sequence>MGSARDVPGGVAIDPTPFFSRRAQRWEPGAIRSLLPLESVPGMISLVAGKPSPETFPFAKLSISLKDSNESTIVLEESLLREALQYGLPGGNAELIQWFRGLQKRVHGLPESGDWACCVGNGSQELIYRAFQLFTDLGDPVCLETPAYPGVVGFLRADGHHLIEVNSDIDGLDPSELERILCSWPEKHRLPRVLYTVPTGSNPTGRSSTESRKAEI</sequence>
<dbReference type="VEuPathDB" id="FungiDB:BDBG_16210"/>
<dbReference type="SUPFAM" id="SSF53383">
    <property type="entry name" value="PLP-dependent transferases"/>
    <property type="match status" value="1"/>
</dbReference>
<proteinExistence type="inferred from homology"/>
<evidence type="ECO:0000256" key="1">
    <source>
        <dbReference type="ARBA" id="ARBA00001933"/>
    </source>
</evidence>
<dbReference type="GeneID" id="8507641"/>
<comment type="cofactor">
    <cofactor evidence="1">
        <name>pyridoxal 5'-phosphate</name>
        <dbReference type="ChEBI" id="CHEBI:597326"/>
    </cofactor>
</comment>
<dbReference type="InterPro" id="IPR015424">
    <property type="entry name" value="PyrdxlP-dep_Trfase"/>
</dbReference>
<feature type="domain" description="Aminotransferase class I/classII large" evidence="6">
    <location>
        <begin position="85"/>
        <end position="209"/>
    </location>
</feature>
<dbReference type="EMBL" id="GG657448">
    <property type="protein sequence ID" value="OAT04281.1"/>
    <property type="molecule type" value="Genomic_DNA"/>
</dbReference>
<keyword evidence="8" id="KW-1185">Reference proteome</keyword>
<comment type="similarity">
    <text evidence="2">Belongs to the class-I pyridoxal-phosphate-dependent aminotransferase family.</text>
</comment>
<dbReference type="KEGG" id="bgh:BDBG_16210"/>
<gene>
    <name evidence="7" type="ORF">BDBG_16210</name>
</gene>
<dbReference type="Proteomes" id="UP000002038">
    <property type="component" value="Unassembled WGS sequence"/>
</dbReference>
<evidence type="ECO:0000313" key="7">
    <source>
        <dbReference type="EMBL" id="OAT04281.1"/>
    </source>
</evidence>
<keyword evidence="4" id="KW-0808">Transferase</keyword>
<evidence type="ECO:0000256" key="4">
    <source>
        <dbReference type="ARBA" id="ARBA00022679"/>
    </source>
</evidence>
<dbReference type="AlphaFoldDB" id="A0A179UB89"/>
<dbReference type="GO" id="GO:0008483">
    <property type="term" value="F:transaminase activity"/>
    <property type="evidence" value="ECO:0007669"/>
    <property type="project" value="UniProtKB-KW"/>
</dbReference>
<protein>
    <recommendedName>
        <fullName evidence="6">Aminotransferase class I/classII large domain-containing protein</fullName>
    </recommendedName>
</protein>
<dbReference type="InterPro" id="IPR004839">
    <property type="entry name" value="Aminotransferase_I/II_large"/>
</dbReference>
<dbReference type="Pfam" id="PF00155">
    <property type="entry name" value="Aminotran_1_2"/>
    <property type="match status" value="1"/>
</dbReference>
<dbReference type="GO" id="GO:1901605">
    <property type="term" value="P:alpha-amino acid metabolic process"/>
    <property type="evidence" value="ECO:0007669"/>
    <property type="project" value="TreeGrafter"/>
</dbReference>
<dbReference type="RefSeq" id="XP_031576086.1">
    <property type="nucleotide sequence ID" value="XM_031724206.1"/>
</dbReference>
<evidence type="ECO:0000259" key="6">
    <source>
        <dbReference type="Pfam" id="PF00155"/>
    </source>
</evidence>
<dbReference type="Gene3D" id="3.40.640.10">
    <property type="entry name" value="Type I PLP-dependent aspartate aminotransferase-like (Major domain)"/>
    <property type="match status" value="1"/>
</dbReference>
<dbReference type="OrthoDB" id="691673at2759"/>
<dbReference type="InterPro" id="IPR050859">
    <property type="entry name" value="Class-I_PLP-dep_aminotransf"/>
</dbReference>
<dbReference type="PANTHER" id="PTHR42790:SF19">
    <property type="entry name" value="KYNURENINE_ALPHA-AMINOADIPATE AMINOTRANSFERASE, MITOCHONDRIAL"/>
    <property type="match status" value="1"/>
</dbReference>
<organism evidence="7 8">
    <name type="scientific">Blastomyces gilchristii (strain SLH14081)</name>
    <name type="common">Blastomyces dermatitidis</name>
    <dbReference type="NCBI Taxonomy" id="559298"/>
    <lineage>
        <taxon>Eukaryota</taxon>
        <taxon>Fungi</taxon>
        <taxon>Dikarya</taxon>
        <taxon>Ascomycota</taxon>
        <taxon>Pezizomycotina</taxon>
        <taxon>Eurotiomycetes</taxon>
        <taxon>Eurotiomycetidae</taxon>
        <taxon>Onygenales</taxon>
        <taxon>Ajellomycetaceae</taxon>
        <taxon>Blastomyces</taxon>
    </lineage>
</organism>
<name>A0A179UB89_BLAGS</name>
<dbReference type="InterPro" id="IPR015421">
    <property type="entry name" value="PyrdxlP-dep_Trfase_major"/>
</dbReference>
<dbReference type="STRING" id="559298.A0A179UB89"/>
<dbReference type="GO" id="GO:0030170">
    <property type="term" value="F:pyridoxal phosphate binding"/>
    <property type="evidence" value="ECO:0007669"/>
    <property type="project" value="InterPro"/>
</dbReference>
<keyword evidence="3" id="KW-0032">Aminotransferase</keyword>
<keyword evidence="5" id="KW-0663">Pyridoxal phosphate</keyword>
<evidence type="ECO:0000256" key="5">
    <source>
        <dbReference type="ARBA" id="ARBA00022898"/>
    </source>
</evidence>